<keyword evidence="1" id="KW-1133">Transmembrane helix</keyword>
<dbReference type="AlphaFoldDB" id="N1WD89"/>
<evidence type="ECO:0000313" key="3">
    <source>
        <dbReference type="Proteomes" id="UP000012227"/>
    </source>
</evidence>
<keyword evidence="1" id="KW-0812">Transmembrane</keyword>
<protein>
    <submittedName>
        <fullName evidence="2">Uncharacterized protein</fullName>
    </submittedName>
</protein>
<keyword evidence="1" id="KW-0472">Membrane</keyword>
<sequence length="154" mass="18509">MSQIFDEFSFSLFQNLGPILVLNEIYNYLYKKYRDLQKNSTLLKESENLREYNELLHSIKLFDNVILDDIFFTHKQLKLVQIKNIFGKEYKHNYLEISKQILTSKKNIMSSIYKTKFDYLQNKISIKISFHNYLIQVGIIIFTFITLLLTIFKN</sequence>
<accession>N1WD89</accession>
<gene>
    <name evidence="2" type="ORF">LEP1GSC199_1045</name>
</gene>
<proteinExistence type="predicted"/>
<organism evidence="2 3">
    <name type="scientific">Leptospira vanthielii serovar Holland str. Waz Holland = ATCC 700522</name>
    <dbReference type="NCBI Taxonomy" id="1218591"/>
    <lineage>
        <taxon>Bacteria</taxon>
        <taxon>Pseudomonadati</taxon>
        <taxon>Spirochaetota</taxon>
        <taxon>Spirochaetia</taxon>
        <taxon>Leptospirales</taxon>
        <taxon>Leptospiraceae</taxon>
        <taxon>Leptospira</taxon>
    </lineage>
</organism>
<evidence type="ECO:0000313" key="2">
    <source>
        <dbReference type="EMBL" id="EMY69841.1"/>
    </source>
</evidence>
<reference evidence="2 3" key="1">
    <citation type="submission" date="2013-03" db="EMBL/GenBank/DDBJ databases">
        <authorList>
            <person name="Harkins D.M."/>
            <person name="Durkin A.S."/>
            <person name="Brinkac L.M."/>
            <person name="Haft D.H."/>
            <person name="Selengut J.D."/>
            <person name="Sanka R."/>
            <person name="DePew J."/>
            <person name="Purushe J."/>
            <person name="Galloway R.L."/>
            <person name="Vinetz J.M."/>
            <person name="Sutton G.G."/>
            <person name="Nierman W.C."/>
            <person name="Fouts D.E."/>
        </authorList>
    </citation>
    <scope>NUCLEOTIDE SEQUENCE [LARGE SCALE GENOMIC DNA]</scope>
    <source>
        <strain evidence="2 3">Waz Holland</strain>
    </source>
</reference>
<evidence type="ECO:0000256" key="1">
    <source>
        <dbReference type="SAM" id="Phobius"/>
    </source>
</evidence>
<dbReference type="STRING" id="1218591.LEP1GSC199_1045"/>
<name>N1WD89_9LEPT</name>
<dbReference type="EMBL" id="AOGY02000044">
    <property type="protein sequence ID" value="EMY69841.1"/>
    <property type="molecule type" value="Genomic_DNA"/>
</dbReference>
<feature type="transmembrane region" description="Helical" evidence="1">
    <location>
        <begin position="133"/>
        <end position="152"/>
    </location>
</feature>
<comment type="caution">
    <text evidence="2">The sequence shown here is derived from an EMBL/GenBank/DDBJ whole genome shotgun (WGS) entry which is preliminary data.</text>
</comment>
<dbReference type="Proteomes" id="UP000012227">
    <property type="component" value="Unassembled WGS sequence"/>
</dbReference>
<feature type="transmembrane region" description="Helical" evidence="1">
    <location>
        <begin position="12"/>
        <end position="30"/>
    </location>
</feature>